<dbReference type="AlphaFoldDB" id="A0A1Y1S0Q0"/>
<dbReference type="EMBL" id="MWQY01000007">
    <property type="protein sequence ID" value="ORC35944.1"/>
    <property type="molecule type" value="Genomic_DNA"/>
</dbReference>
<dbReference type="PANTHER" id="PTHR36303">
    <property type="entry name" value="2',3'-CYCLIC-NUCLEOTIDE 2'-PHOSPHODIESTERASE"/>
    <property type="match status" value="1"/>
</dbReference>
<dbReference type="Gene3D" id="3.60.21.10">
    <property type="match status" value="1"/>
</dbReference>
<proteinExistence type="predicted"/>
<organism evidence="1 2">
    <name type="scientific">Marispirochaeta aestuarii</name>
    <dbReference type="NCBI Taxonomy" id="1963862"/>
    <lineage>
        <taxon>Bacteria</taxon>
        <taxon>Pseudomonadati</taxon>
        <taxon>Spirochaetota</taxon>
        <taxon>Spirochaetia</taxon>
        <taxon>Spirochaetales</taxon>
        <taxon>Spirochaetaceae</taxon>
        <taxon>Marispirochaeta</taxon>
    </lineage>
</organism>
<dbReference type="SUPFAM" id="SSF56300">
    <property type="entry name" value="Metallo-dependent phosphatases"/>
    <property type="match status" value="1"/>
</dbReference>
<evidence type="ECO:0000313" key="2">
    <source>
        <dbReference type="Proteomes" id="UP000192343"/>
    </source>
</evidence>
<sequence length="272" mass="30012">MSVRIFCMGEIVGKAGVFCVKSLLKDFRKEKKIDLVVANGEGTTGGFGLGKNHSIYLHKLGIDVITGGECIYYKRDMVSHIRQAPYILRPANYPPGNPGRGWWVYQVGEYKVGVISLLGQSGFRRVHLSNPFSFLPAIVDKIRRETPIILLDFHAATTAEKYTMFHHADGQVSAIAGTHNKALSADECILPRGTGMICDTGRTGSIDSVGGLDIETEIGQFITQIPERSKEAWDGLEMQGVIFEINAEGRTTAVERVRIPCREVPDERKSES</sequence>
<dbReference type="Proteomes" id="UP000192343">
    <property type="component" value="Unassembled WGS sequence"/>
</dbReference>
<dbReference type="GO" id="GO:0004113">
    <property type="term" value="F:2',3'-cyclic-nucleotide 3'-phosphodiesterase activity"/>
    <property type="evidence" value="ECO:0007669"/>
    <property type="project" value="TreeGrafter"/>
</dbReference>
<dbReference type="PANTHER" id="PTHR36303:SF1">
    <property type="entry name" value="2',3'-CYCLIC-NUCLEOTIDE 2'-PHOSPHODIESTERASE"/>
    <property type="match status" value="1"/>
</dbReference>
<accession>A0A1Y1S0Q0</accession>
<reference evidence="1 2" key="1">
    <citation type="submission" date="2017-03" db="EMBL/GenBank/DDBJ databases">
        <title>Draft Genome sequence of Marispirochaeta sp. strain JC444.</title>
        <authorList>
            <person name="Shivani Y."/>
            <person name="Subhash Y."/>
            <person name="Sasikala C."/>
            <person name="Ramana C."/>
        </authorList>
    </citation>
    <scope>NUCLEOTIDE SEQUENCE [LARGE SCALE GENOMIC DNA]</scope>
    <source>
        <strain evidence="1 2">JC444</strain>
    </source>
</reference>
<protein>
    <submittedName>
        <fullName evidence="1">Metallophosphoesterase</fullName>
    </submittedName>
</protein>
<keyword evidence="2" id="KW-1185">Reference proteome</keyword>
<comment type="caution">
    <text evidence="1">The sequence shown here is derived from an EMBL/GenBank/DDBJ whole genome shotgun (WGS) entry which is preliminary data.</text>
</comment>
<dbReference type="InterPro" id="IPR029052">
    <property type="entry name" value="Metallo-depent_PP-like"/>
</dbReference>
<dbReference type="PIRSF" id="PIRSF004789">
    <property type="entry name" value="DR1281"/>
    <property type="match status" value="1"/>
</dbReference>
<dbReference type="InterPro" id="IPR005235">
    <property type="entry name" value="YmdB-like"/>
</dbReference>
<evidence type="ECO:0000313" key="1">
    <source>
        <dbReference type="EMBL" id="ORC35944.1"/>
    </source>
</evidence>
<dbReference type="OrthoDB" id="9801109at2"/>
<dbReference type="STRING" id="1963862.B4O97_07705"/>
<dbReference type="RefSeq" id="WP_083049753.1">
    <property type="nucleotide sequence ID" value="NZ_CAXXQO010000003.1"/>
</dbReference>
<gene>
    <name evidence="1" type="ORF">B4O97_07705</name>
</gene>
<name>A0A1Y1S0Q0_9SPIO</name>
<dbReference type="Pfam" id="PF13277">
    <property type="entry name" value="YmdB"/>
    <property type="match status" value="1"/>
</dbReference>